<proteinExistence type="predicted"/>
<sequence>MDVTNDVLAVLDSVPHEPSEQRTALEVAEDLLECMEAEIAQIMELRAILVSVWRDPEATAHIKSITGAGINASHFVSKGLEVMALMFKEELAALEQPELATGLADGQGGAV</sequence>
<dbReference type="AlphaFoldDB" id="A0A6G6J2A6"/>
<evidence type="ECO:0000313" key="1">
    <source>
        <dbReference type="EMBL" id="QIE89478.1"/>
    </source>
</evidence>
<name>A0A6G6J2A6_PSENT</name>
<dbReference type="Proteomes" id="UP000501063">
    <property type="component" value="Chromosome"/>
</dbReference>
<reference evidence="1 2" key="1">
    <citation type="submission" date="2020-02" db="EMBL/GenBank/DDBJ databases">
        <title>Integrative conjugative elements (ICEs) and plasmids drive adaptation of Pseudomonas nitroreducens strain HBP1 to wastewater environment.</title>
        <authorList>
            <person name="Sentchilo V."/>
            <person name="Carraro N."/>
            <person name="Bertelli C."/>
            <person name="van der Meer J.R."/>
        </authorList>
    </citation>
    <scope>NUCLEOTIDE SEQUENCE [LARGE SCALE GENOMIC DNA]</scope>
    <source>
        <strain evidence="1 2">HBP1</strain>
    </source>
</reference>
<accession>A0A6G6J2A6</accession>
<gene>
    <name evidence="1" type="ORF">G5B91_25725</name>
</gene>
<organism evidence="1 2">
    <name type="scientific">Pseudomonas nitroreducens</name>
    <dbReference type="NCBI Taxonomy" id="46680"/>
    <lineage>
        <taxon>Bacteria</taxon>
        <taxon>Pseudomonadati</taxon>
        <taxon>Pseudomonadota</taxon>
        <taxon>Gammaproteobacteria</taxon>
        <taxon>Pseudomonadales</taxon>
        <taxon>Pseudomonadaceae</taxon>
        <taxon>Pseudomonas</taxon>
    </lineage>
</organism>
<dbReference type="RefSeq" id="WP_024762907.1">
    <property type="nucleotide sequence ID" value="NZ_CP049140.1"/>
</dbReference>
<dbReference type="KEGG" id="pnt:G5B91_25725"/>
<dbReference type="EMBL" id="CP049140">
    <property type="protein sequence ID" value="QIE89478.1"/>
    <property type="molecule type" value="Genomic_DNA"/>
</dbReference>
<protein>
    <submittedName>
        <fullName evidence="1">Uncharacterized protein</fullName>
    </submittedName>
</protein>
<evidence type="ECO:0000313" key="2">
    <source>
        <dbReference type="Proteomes" id="UP000501063"/>
    </source>
</evidence>